<accession>A0A6J5DGD7</accession>
<name>A0A6J5DGD7_9BURK</name>
<feature type="transmembrane region" description="Helical" evidence="1">
    <location>
        <begin position="87"/>
        <end position="108"/>
    </location>
</feature>
<evidence type="ECO:0000313" key="3">
    <source>
        <dbReference type="Proteomes" id="UP000494363"/>
    </source>
</evidence>
<feature type="transmembrane region" description="Helical" evidence="1">
    <location>
        <begin position="52"/>
        <end position="80"/>
    </location>
</feature>
<dbReference type="InterPro" id="IPR012861">
    <property type="entry name" value="DUF1634"/>
</dbReference>
<dbReference type="PROSITE" id="PS51257">
    <property type="entry name" value="PROKAR_LIPOPROTEIN"/>
    <property type="match status" value="1"/>
</dbReference>
<dbReference type="RefSeq" id="WP_175226107.1">
    <property type="nucleotide sequence ID" value="NZ_CADIKH010000007.1"/>
</dbReference>
<keyword evidence="3" id="KW-1185">Reference proteome</keyword>
<dbReference type="Pfam" id="PF07843">
    <property type="entry name" value="DUF1634"/>
    <property type="match status" value="1"/>
</dbReference>
<keyword evidence="1" id="KW-0472">Membrane</keyword>
<gene>
    <name evidence="2" type="ORF">LMG29542_01787</name>
</gene>
<feature type="transmembrane region" description="Helical" evidence="1">
    <location>
        <begin position="21"/>
        <end position="40"/>
    </location>
</feature>
<sequence>MNPQKYTPPLLDRRLAVLLQYGTWVACTVIAAGLMLDAAARTGMLDAIHARWSAYVVTAGVGLFVLLPILRVTLMLAIFAQQRNRRYVMIAATVLAIIAVGCVLGIRLGPVGG</sequence>
<evidence type="ECO:0000256" key="1">
    <source>
        <dbReference type="SAM" id="Phobius"/>
    </source>
</evidence>
<dbReference type="AlphaFoldDB" id="A0A6J5DGD7"/>
<keyword evidence="1" id="KW-1133">Transmembrane helix</keyword>
<evidence type="ECO:0000313" key="2">
    <source>
        <dbReference type="EMBL" id="CAB3752514.1"/>
    </source>
</evidence>
<organism evidence="2 3">
    <name type="scientific">Paraburkholderia humisilvae</name>
    <dbReference type="NCBI Taxonomy" id="627669"/>
    <lineage>
        <taxon>Bacteria</taxon>
        <taxon>Pseudomonadati</taxon>
        <taxon>Pseudomonadota</taxon>
        <taxon>Betaproteobacteria</taxon>
        <taxon>Burkholderiales</taxon>
        <taxon>Burkholderiaceae</taxon>
        <taxon>Paraburkholderia</taxon>
    </lineage>
</organism>
<keyword evidence="1" id="KW-0812">Transmembrane</keyword>
<dbReference type="Proteomes" id="UP000494363">
    <property type="component" value="Unassembled WGS sequence"/>
</dbReference>
<proteinExistence type="predicted"/>
<protein>
    <recommendedName>
        <fullName evidence="4">DUF1634 domain-containing protein</fullName>
    </recommendedName>
</protein>
<evidence type="ECO:0008006" key="4">
    <source>
        <dbReference type="Google" id="ProtNLM"/>
    </source>
</evidence>
<dbReference type="EMBL" id="CADIKH010000007">
    <property type="protein sequence ID" value="CAB3752514.1"/>
    <property type="molecule type" value="Genomic_DNA"/>
</dbReference>
<reference evidence="2 3" key="1">
    <citation type="submission" date="2020-04" db="EMBL/GenBank/DDBJ databases">
        <authorList>
            <person name="De Canck E."/>
        </authorList>
    </citation>
    <scope>NUCLEOTIDE SEQUENCE [LARGE SCALE GENOMIC DNA]</scope>
    <source>
        <strain evidence="2 3">LMG 29542</strain>
    </source>
</reference>